<dbReference type="OrthoDB" id="1417722at2759"/>
<name>A0A9Q1K193_9CARY</name>
<feature type="compositionally biased region" description="Basic and acidic residues" evidence="1">
    <location>
        <begin position="89"/>
        <end position="98"/>
    </location>
</feature>
<evidence type="ECO:0000313" key="3">
    <source>
        <dbReference type="Proteomes" id="UP001153076"/>
    </source>
</evidence>
<dbReference type="EMBL" id="JAKOGI010000459">
    <property type="protein sequence ID" value="KAJ8434664.1"/>
    <property type="molecule type" value="Genomic_DNA"/>
</dbReference>
<feature type="region of interest" description="Disordered" evidence="1">
    <location>
        <begin position="84"/>
        <end position="106"/>
    </location>
</feature>
<gene>
    <name evidence="2" type="ORF">Cgig2_030050</name>
</gene>
<comment type="caution">
    <text evidence="2">The sequence shown here is derived from an EMBL/GenBank/DDBJ whole genome shotgun (WGS) entry which is preliminary data.</text>
</comment>
<dbReference type="Proteomes" id="UP001153076">
    <property type="component" value="Unassembled WGS sequence"/>
</dbReference>
<protein>
    <submittedName>
        <fullName evidence="2">Uncharacterized protein</fullName>
    </submittedName>
</protein>
<organism evidence="2 3">
    <name type="scientific">Carnegiea gigantea</name>
    <dbReference type="NCBI Taxonomy" id="171969"/>
    <lineage>
        <taxon>Eukaryota</taxon>
        <taxon>Viridiplantae</taxon>
        <taxon>Streptophyta</taxon>
        <taxon>Embryophyta</taxon>
        <taxon>Tracheophyta</taxon>
        <taxon>Spermatophyta</taxon>
        <taxon>Magnoliopsida</taxon>
        <taxon>eudicotyledons</taxon>
        <taxon>Gunneridae</taxon>
        <taxon>Pentapetalae</taxon>
        <taxon>Caryophyllales</taxon>
        <taxon>Cactineae</taxon>
        <taxon>Cactaceae</taxon>
        <taxon>Cactoideae</taxon>
        <taxon>Echinocereeae</taxon>
        <taxon>Carnegiea</taxon>
    </lineage>
</organism>
<evidence type="ECO:0000256" key="1">
    <source>
        <dbReference type="SAM" id="MobiDB-lite"/>
    </source>
</evidence>
<accession>A0A9Q1K193</accession>
<sequence>MVELWMPKWNFGSEMVGNGRMEWRSVCTMELRKHQRYIGNEATPFSDLSSISDDDESAFNAMKKDMDNSPNSYSGDLVTPELRSKKLHDKGGSREAHARTPKNRGDVAVTELRCSTKSENVEGKGKGLKGSKGKSVEIEGKVVENEGEGIGDVFFRHWYTLEVVCSLNFELEDFQKLAIKETVWSPILMYEPFVMDKRLTRASKIGWRKLPFSVYDVTLVTGLPATGKHATFERGQGAYGVEEVVKAAIDDHLTRERTSFLVKEKIPLKKNLQMHGFAMIIQVWFYEHTNLYPHTDDKCVSRIASWVNMYIGRKYDAAELISSIKDNQGIISIEKCLQRTRKALRIEKEAHATTK</sequence>
<reference evidence="2" key="1">
    <citation type="submission" date="2022-04" db="EMBL/GenBank/DDBJ databases">
        <title>Carnegiea gigantea Genome sequencing and assembly v2.</title>
        <authorList>
            <person name="Copetti D."/>
            <person name="Sanderson M.J."/>
            <person name="Burquez A."/>
            <person name="Wojciechowski M.F."/>
        </authorList>
    </citation>
    <scope>NUCLEOTIDE SEQUENCE</scope>
    <source>
        <strain evidence="2">SGP5-SGP5p</strain>
        <tissue evidence="2">Aerial part</tissue>
    </source>
</reference>
<evidence type="ECO:0000313" key="2">
    <source>
        <dbReference type="EMBL" id="KAJ8434664.1"/>
    </source>
</evidence>
<dbReference type="AlphaFoldDB" id="A0A9Q1K193"/>
<keyword evidence="3" id="KW-1185">Reference proteome</keyword>
<proteinExistence type="predicted"/>